<reference evidence="1" key="2">
    <citation type="journal article" date="2015" name="Fish Shellfish Immunol.">
        <title>Early steps in the European eel (Anguilla anguilla)-Vibrio vulnificus interaction in the gills: Role of the RtxA13 toxin.</title>
        <authorList>
            <person name="Callol A."/>
            <person name="Pajuelo D."/>
            <person name="Ebbesson L."/>
            <person name="Teles M."/>
            <person name="MacKenzie S."/>
            <person name="Amaro C."/>
        </authorList>
    </citation>
    <scope>NUCLEOTIDE SEQUENCE</scope>
</reference>
<protein>
    <submittedName>
        <fullName evidence="1">Uncharacterized protein</fullName>
    </submittedName>
</protein>
<proteinExistence type="predicted"/>
<accession>A0A0E9REA2</accession>
<dbReference type="EMBL" id="GBXM01068181">
    <property type="protein sequence ID" value="JAH40396.1"/>
    <property type="molecule type" value="Transcribed_RNA"/>
</dbReference>
<name>A0A0E9REA2_ANGAN</name>
<dbReference type="AlphaFoldDB" id="A0A0E9REA2"/>
<reference evidence="1" key="1">
    <citation type="submission" date="2014-11" db="EMBL/GenBank/DDBJ databases">
        <authorList>
            <person name="Amaro Gonzalez C."/>
        </authorList>
    </citation>
    <scope>NUCLEOTIDE SEQUENCE</scope>
</reference>
<evidence type="ECO:0000313" key="1">
    <source>
        <dbReference type="EMBL" id="JAH27142.1"/>
    </source>
</evidence>
<sequence length="57" mass="6225">MSCMSPAQGGALHMHFFYMLSFGCSFKQAKTKRNINRPELRALAAVGFTGRSSAPCL</sequence>
<dbReference type="EMBL" id="GBXM01081435">
    <property type="protein sequence ID" value="JAH27142.1"/>
    <property type="molecule type" value="Transcribed_RNA"/>
</dbReference>
<organism evidence="1">
    <name type="scientific">Anguilla anguilla</name>
    <name type="common">European freshwater eel</name>
    <name type="synonym">Muraena anguilla</name>
    <dbReference type="NCBI Taxonomy" id="7936"/>
    <lineage>
        <taxon>Eukaryota</taxon>
        <taxon>Metazoa</taxon>
        <taxon>Chordata</taxon>
        <taxon>Craniata</taxon>
        <taxon>Vertebrata</taxon>
        <taxon>Euteleostomi</taxon>
        <taxon>Actinopterygii</taxon>
        <taxon>Neopterygii</taxon>
        <taxon>Teleostei</taxon>
        <taxon>Anguilliformes</taxon>
        <taxon>Anguillidae</taxon>
        <taxon>Anguilla</taxon>
    </lineage>
</organism>